<reference evidence="8 9" key="2">
    <citation type="journal article" date="2006" name="J. Microbiol. Methods">
        <title>Genomic flank-sequencing of plasposon insertion sites for rapid identification of functional genes.</title>
        <authorList>
            <person name="Leveau J.H."/>
            <person name="Gerards S."/>
            <person name="Fritsche K."/>
            <person name="Zondag G."/>
            <person name="van Veen J.A."/>
        </authorList>
    </citation>
    <scope>NUCLEOTIDE SEQUENCE [LARGE SCALE GENOMIC DNA]</scope>
    <source>
        <strain evidence="8 9">Ter331</strain>
    </source>
</reference>
<protein>
    <submittedName>
        <fullName evidence="8">Putative permease</fullName>
    </submittedName>
</protein>
<dbReference type="GO" id="GO:0005886">
    <property type="term" value="C:plasma membrane"/>
    <property type="evidence" value="ECO:0007669"/>
    <property type="project" value="UniProtKB-SubCell"/>
</dbReference>
<dbReference type="PANTHER" id="PTHR43299:SF1">
    <property type="entry name" value="UPF0718 PROTEIN YRAQ"/>
    <property type="match status" value="1"/>
</dbReference>
<reference evidence="8 9" key="3">
    <citation type="journal article" date="2008" name="FEMS Microbiol. Ecol.">
        <title>Identification and characterization of genes underlying chitinolysis in Collimonas fungivorans Ter331.</title>
        <authorList>
            <person name="Fritsche K."/>
            <person name="de Boer W."/>
            <person name="Gerards S."/>
            <person name="van den Berg M."/>
            <person name="van Veen J.A."/>
            <person name="Leveau J.H."/>
        </authorList>
    </citation>
    <scope>NUCLEOTIDE SEQUENCE [LARGE SCALE GENOMIC DNA]</scope>
    <source>
        <strain evidence="8 9">Ter331</strain>
    </source>
</reference>
<evidence type="ECO:0000256" key="2">
    <source>
        <dbReference type="ARBA" id="ARBA00006386"/>
    </source>
</evidence>
<reference evidence="8 9" key="1">
    <citation type="journal article" date="2004" name="Environ. Microbiol.">
        <title>Phylogeny-function analysis of (meta)genomic libraries: screening for expression of ribosomal RNA genes by large-insert library fluorescent in situ hybridization (LIL-FISH).</title>
        <authorList>
            <person name="Leveau J.H."/>
            <person name="Gerards S."/>
            <person name="de Boer W."/>
            <person name="van Veen J.A."/>
        </authorList>
    </citation>
    <scope>NUCLEOTIDE SEQUENCE [LARGE SCALE GENOMIC DNA]</scope>
    <source>
        <strain evidence="8 9">Ter331</strain>
    </source>
</reference>
<comment type="subcellular location">
    <subcellularLocation>
        <location evidence="1">Cell membrane</location>
        <topology evidence="1">Multi-pass membrane protein</topology>
    </subcellularLocation>
</comment>
<feature type="transmembrane region" description="Helical" evidence="7">
    <location>
        <begin position="174"/>
        <end position="194"/>
    </location>
</feature>
<feature type="transmembrane region" description="Helical" evidence="7">
    <location>
        <begin position="206"/>
        <end position="227"/>
    </location>
</feature>
<dbReference type="STRING" id="1005048.CFU_2786"/>
<reference evidence="8 9" key="5">
    <citation type="journal article" date="2011" name="ISME J.">
        <title>Dual transcriptional profiling of a bacterial/fungal confrontation: Collimonas fungivorans versus Aspergillus niger.</title>
        <authorList>
            <person name="Mela F."/>
            <person name="Fritsche K."/>
            <person name="de Boer W."/>
            <person name="van Veen J.A."/>
            <person name="de Graaff L.H."/>
            <person name="van den Berg M."/>
            <person name="Leveau J.H."/>
        </authorList>
    </citation>
    <scope>NUCLEOTIDE SEQUENCE [LARGE SCALE GENOMIC DNA]</scope>
    <source>
        <strain evidence="8 9">Ter331</strain>
    </source>
</reference>
<dbReference type="InterPro" id="IPR005524">
    <property type="entry name" value="DUF318"/>
</dbReference>
<keyword evidence="6 7" id="KW-0472">Membrane</keyword>
<dbReference type="AlphaFoldDB" id="G0A9I9"/>
<accession>G0A9I9</accession>
<evidence type="ECO:0000256" key="5">
    <source>
        <dbReference type="ARBA" id="ARBA00022989"/>
    </source>
</evidence>
<feature type="transmembrane region" description="Helical" evidence="7">
    <location>
        <begin position="324"/>
        <end position="343"/>
    </location>
</feature>
<evidence type="ECO:0000256" key="1">
    <source>
        <dbReference type="ARBA" id="ARBA00004651"/>
    </source>
</evidence>
<sequence length="410" mass="43723">MTAIAGVHDCAAPEWHVRGVSSRVGRKACPPYANILANGISRLRRVMMRCYFLQGESSMHSLSSPSSARGWSFWWKPALFVLVAVVGLYYVKWSPYYLKSFLAADKHSIGASILDDQQGAPIAAALAYAKVYFLAIWKAAVLAVILGSLLQVLIPRDWLLRLFGRAGFGSVLRGGLFALPGMMCSCCAAPVVAGMRRQKVSVGAALAFWIANPVLNPATLVFMGFVLGWGFTALRLVAGLVLVLGVSMIAQRISRPEEIPAAAAAEAVVAASAPARTDFLGRWARTIWQLFWSTIPVYVLAVLVLGAARVWLFPHVDGAMGNSLLWLVPLAIAGTLFVIPTAAEIPIVQTMMALGLGTAPAVALLMTLPSISLPSLLMLRKDFDARVLVAVAVLTMLVGVVSGLVGAALL</sequence>
<keyword evidence="3" id="KW-1003">Cell membrane</keyword>
<keyword evidence="9" id="KW-1185">Reference proteome</keyword>
<reference evidence="8 9" key="4">
    <citation type="journal article" date="2010" name="Environ. Microbiol.">
        <title>The bacterial genus Collimonas: mycophagy, weathering and other adaptive solutions to life in oligotrophic soil environments.</title>
        <authorList>
            <person name="Leveau J.H."/>
            <person name="Uroz S."/>
            <person name="de Boer W."/>
        </authorList>
    </citation>
    <scope>NUCLEOTIDE SEQUENCE [LARGE SCALE GENOMIC DNA]</scope>
    <source>
        <strain evidence="8 9">Ter331</strain>
    </source>
</reference>
<dbReference type="Proteomes" id="UP000008392">
    <property type="component" value="Chromosome"/>
</dbReference>
<dbReference type="EMBL" id="CP002745">
    <property type="protein sequence ID" value="AEK62612.1"/>
    <property type="molecule type" value="Genomic_DNA"/>
</dbReference>
<evidence type="ECO:0000256" key="6">
    <source>
        <dbReference type="ARBA" id="ARBA00023136"/>
    </source>
</evidence>
<evidence type="ECO:0000313" key="8">
    <source>
        <dbReference type="EMBL" id="AEK62612.1"/>
    </source>
</evidence>
<dbReference type="HOGENOM" id="CLU_063039_0_0_4"/>
<reference evidence="9" key="6">
    <citation type="submission" date="2011-05" db="EMBL/GenBank/DDBJ databases">
        <title>Complete sequence of Collimonas fungivorans Ter331.</title>
        <authorList>
            <person name="Leveau J.H."/>
        </authorList>
    </citation>
    <scope>NUCLEOTIDE SEQUENCE [LARGE SCALE GENOMIC DNA]</scope>
    <source>
        <strain evidence="9">Ter331</strain>
    </source>
</reference>
<keyword evidence="4 7" id="KW-0812">Transmembrane</keyword>
<feature type="transmembrane region" description="Helical" evidence="7">
    <location>
        <begin position="131"/>
        <end position="154"/>
    </location>
</feature>
<dbReference type="eggNOG" id="COG0701">
    <property type="taxonomic scope" value="Bacteria"/>
</dbReference>
<evidence type="ECO:0000313" key="9">
    <source>
        <dbReference type="Proteomes" id="UP000008392"/>
    </source>
</evidence>
<dbReference type="Pfam" id="PF03773">
    <property type="entry name" value="ArsP_1"/>
    <property type="match status" value="1"/>
</dbReference>
<organism evidence="8 9">
    <name type="scientific">Collimonas fungivorans (strain Ter331)</name>
    <dbReference type="NCBI Taxonomy" id="1005048"/>
    <lineage>
        <taxon>Bacteria</taxon>
        <taxon>Pseudomonadati</taxon>
        <taxon>Pseudomonadota</taxon>
        <taxon>Betaproteobacteria</taxon>
        <taxon>Burkholderiales</taxon>
        <taxon>Oxalobacteraceae</taxon>
        <taxon>Collimonas</taxon>
    </lineage>
</organism>
<keyword evidence="5 7" id="KW-1133">Transmembrane helix</keyword>
<dbReference type="KEGG" id="cfu:CFU_2786"/>
<evidence type="ECO:0000256" key="7">
    <source>
        <dbReference type="SAM" id="Phobius"/>
    </source>
</evidence>
<evidence type="ECO:0000256" key="3">
    <source>
        <dbReference type="ARBA" id="ARBA00022475"/>
    </source>
</evidence>
<gene>
    <name evidence="8" type="primary">yraQ</name>
    <name evidence="8" type="ordered locus">CFU_2786</name>
</gene>
<feature type="transmembrane region" description="Helical" evidence="7">
    <location>
        <begin position="388"/>
        <end position="409"/>
    </location>
</feature>
<evidence type="ECO:0000256" key="4">
    <source>
        <dbReference type="ARBA" id="ARBA00022692"/>
    </source>
</evidence>
<proteinExistence type="inferred from homology"/>
<name>G0A9I9_COLFT</name>
<dbReference type="PANTHER" id="PTHR43299">
    <property type="entry name" value="UPF0718 PROTEIN YRAQ"/>
    <property type="match status" value="1"/>
</dbReference>
<feature type="transmembrane region" description="Helical" evidence="7">
    <location>
        <begin position="290"/>
        <end position="312"/>
    </location>
</feature>
<feature type="transmembrane region" description="Helical" evidence="7">
    <location>
        <begin position="233"/>
        <end position="250"/>
    </location>
</feature>
<feature type="transmembrane region" description="Helical" evidence="7">
    <location>
        <begin position="350"/>
        <end position="368"/>
    </location>
</feature>
<comment type="similarity">
    <text evidence="2">Belongs to the UPF0718 family.</text>
</comment>
<feature type="transmembrane region" description="Helical" evidence="7">
    <location>
        <begin position="73"/>
        <end position="91"/>
    </location>
</feature>